<evidence type="ECO:0000313" key="2">
    <source>
        <dbReference type="EMBL" id="GAV93248.1"/>
    </source>
</evidence>
<feature type="region of interest" description="Disordered" evidence="1">
    <location>
        <begin position="861"/>
        <end position="893"/>
    </location>
</feature>
<comment type="caution">
    <text evidence="2">The sequence shown here is derived from an EMBL/GenBank/DDBJ whole genome shotgun (WGS) entry which is preliminary data.</text>
</comment>
<name>A0A1Q3DM34_9VIRU</name>
<reference evidence="2" key="1">
    <citation type="submission" date="2017-01" db="EMBL/GenBank/DDBJ databases">
        <title>Draft genome sequence of uncultured bacilliform virus purified from snow crab.</title>
        <authorList>
            <person name="Takano T."/>
        </authorList>
    </citation>
    <scope>NUCLEOTIDE SEQUENCE</scope>
    <source>
        <strain evidence="2">Isolate_1</strain>
    </source>
</reference>
<gene>
    <name evidence="2" type="ORF">SCV_128</name>
</gene>
<proteinExistence type="predicted"/>
<feature type="compositionally biased region" description="Polar residues" evidence="1">
    <location>
        <begin position="872"/>
        <end position="893"/>
    </location>
</feature>
<evidence type="ECO:0000256" key="1">
    <source>
        <dbReference type="SAM" id="MobiDB-lite"/>
    </source>
</evidence>
<evidence type="ECO:0008006" key="3">
    <source>
        <dbReference type="Google" id="ProtNLM"/>
    </source>
</evidence>
<sequence>MSYRDDTKDCLVPGSILQRLTWSDVDNVVAHELQTYYCNMRLQTTKRRQFAFVAIYSFLYKFLTTRHELDSDEWCPKSTARCLSGLSSLLEVFERRVQHYEAESDRLTVIRIRERHSELGADIVASRHTETSNPDNKIWSKCYSLGVEPHKVVAAYEKVKHLLPGEAITEHELRKGPVFSNLLPCQNIYGDCDHTKTSNVEALSSREFYDAYVRSDIMVAKSNKLSETFSEHFEVLPGTCIKVPRRLERYFNVEIGNSVKHGGRFPSNYIRAMLFAYSASEIFGAAFSGTQVFLKGFSDAAARACGEDVSESSFSKLKAILRTHKLFVPGVKTDAVIIFPRVMQSIEPEGNTREFLAKVSKYSPDRKDKVIVALMRSPVAEHEVSDHMAIWLALMISKAIGRQVSPHYALLLLVNWAASEQQKRPSMTNKIEENLKRLTVAMGLTFNKEFGVITPVIGFGSGLTRTRTRQYAAHIIRNFIQPLIQEGQHHGPDIKKHNEDSTLESMVSDFFINNDIIKDKEVVGVDGLDIEQKAVDSMVGQEFIPCEARRRIHEEEYTQALMTNLRVKFRFGVCGFQHPLTACSNRQTLVTTQLLKQRLIYLQKETAAALNFDRLIQFLLPHQSSPSLEDDISPGPWAAFARERLTGLSRVFIETISKVLRTSIACERVLDDISIKFNSDMFPLGKGVDSVLRTKAGLVIGEHARQVLSEVHHFAGQFEDCQLIASTHVSDIGRRSKLERSALELAHGCIIARDMSYEYNNNGPFLPPPSEIFEPSPMHGIENPVFPVERTYSDNTALRCNEPDSAFWLQETNETLVDGLISKGILSIPHMVRNNNWSTISENDHCIHILKNLREINMSEVASDKPRKSDPTPWSSKNTGQSGRSTTEFSPNSIIVITTEQSGKSMGDADYVEGLIMDMNGDMFSVGGENDVFLAVVETQRTMAQNDISYPEYQHPRTLSGGTFQMMRAPDISPIYRHGGKTAVITLKHSTCNRSSK</sequence>
<accession>A0A1Q3DM34</accession>
<organism evidence="2">
    <name type="scientific">Chionoecetes opilio bacilliform virus</name>
    <dbReference type="NCBI Taxonomy" id="1825681"/>
    <lineage>
        <taxon>Viruses</taxon>
        <taxon>Viruses incertae sedis</taxon>
        <taxon>Naldaviricetes</taxon>
        <taxon>Nimaviridae</taxon>
    </lineage>
</organism>
<dbReference type="EMBL" id="BDLS01000002">
    <property type="protein sequence ID" value="GAV93248.1"/>
    <property type="molecule type" value="Genomic_DNA"/>
</dbReference>
<protein>
    <recommendedName>
        <fullName evidence="3">Wsv192-like protein</fullName>
    </recommendedName>
</protein>